<accession>A0AAZ3QEJ8</accession>
<dbReference type="Gene3D" id="1.10.357.140">
    <property type="entry name" value="UbiA prenyltransferase"/>
    <property type="match status" value="1"/>
</dbReference>
<evidence type="ECO:0000256" key="3">
    <source>
        <dbReference type="ARBA" id="ARBA00022692"/>
    </source>
</evidence>
<reference evidence="8" key="3">
    <citation type="submission" date="2025-09" db="UniProtKB">
        <authorList>
            <consortium name="Ensembl"/>
        </authorList>
    </citation>
    <scope>IDENTIFICATION</scope>
</reference>
<evidence type="ECO:0000256" key="5">
    <source>
        <dbReference type="ARBA" id="ARBA00023133"/>
    </source>
</evidence>
<dbReference type="PANTHER" id="PTHR43448">
    <property type="entry name" value="PROTOHEME IX FARNESYLTRANSFERASE, MITOCHONDRIAL"/>
    <property type="match status" value="1"/>
</dbReference>
<evidence type="ECO:0000256" key="6">
    <source>
        <dbReference type="ARBA" id="ARBA00023136"/>
    </source>
</evidence>
<dbReference type="InterPro" id="IPR006369">
    <property type="entry name" value="Protohaem_IX_farnesylTrfase"/>
</dbReference>
<evidence type="ECO:0000313" key="9">
    <source>
        <dbReference type="Proteomes" id="UP000694402"/>
    </source>
</evidence>
<keyword evidence="2" id="KW-0808">Transferase</keyword>
<dbReference type="AlphaFoldDB" id="A0AAZ3QEJ8"/>
<evidence type="ECO:0000256" key="1">
    <source>
        <dbReference type="ARBA" id="ARBA00004141"/>
    </source>
</evidence>
<keyword evidence="3" id="KW-0812">Transmembrane</keyword>
<comment type="subcellular location">
    <subcellularLocation>
        <location evidence="1">Membrane</location>
        <topology evidence="1">Multi-pass membrane protein</topology>
    </subcellularLocation>
</comment>
<keyword evidence="9" id="KW-1185">Reference proteome</keyword>
<reference evidence="8" key="2">
    <citation type="submission" date="2025-08" db="UniProtKB">
        <authorList>
            <consortium name="Ensembl"/>
        </authorList>
    </citation>
    <scope>IDENTIFICATION</scope>
</reference>
<dbReference type="GO" id="GO:0005739">
    <property type="term" value="C:mitochondrion"/>
    <property type="evidence" value="ECO:0007669"/>
    <property type="project" value="TreeGrafter"/>
</dbReference>
<dbReference type="GO" id="GO:0006784">
    <property type="term" value="P:heme A biosynthetic process"/>
    <property type="evidence" value="ECO:0007669"/>
    <property type="project" value="TreeGrafter"/>
</dbReference>
<dbReference type="Pfam" id="PF01040">
    <property type="entry name" value="UbiA"/>
    <property type="match status" value="1"/>
</dbReference>
<dbReference type="PANTHER" id="PTHR43448:SF2">
    <property type="entry name" value="PROTOHEME IX FARNESYLTRANSFERASE, MITOCHONDRIAL"/>
    <property type="match status" value="1"/>
</dbReference>
<evidence type="ECO:0000256" key="2">
    <source>
        <dbReference type="ARBA" id="ARBA00022679"/>
    </source>
</evidence>
<dbReference type="InterPro" id="IPR044878">
    <property type="entry name" value="UbiA_sf"/>
</dbReference>
<evidence type="ECO:0000256" key="7">
    <source>
        <dbReference type="ARBA" id="ARBA00030253"/>
    </source>
</evidence>
<dbReference type="InterPro" id="IPR000537">
    <property type="entry name" value="UbiA_prenyltransferase"/>
</dbReference>
<dbReference type="GeneTree" id="ENSGT00940000153771"/>
<dbReference type="GO" id="GO:0008495">
    <property type="term" value="F:protoheme IX farnesyltransferase activity"/>
    <property type="evidence" value="ECO:0007669"/>
    <property type="project" value="InterPro"/>
</dbReference>
<dbReference type="Proteomes" id="UP000694402">
    <property type="component" value="Unassembled WGS sequence"/>
</dbReference>
<proteinExistence type="predicted"/>
<protein>
    <recommendedName>
        <fullName evidence="7">Heme O synthase</fullName>
    </recommendedName>
</protein>
<reference evidence="9" key="1">
    <citation type="journal article" date="2018" name="PLoS ONE">
        <title>Chinook salmon (Oncorhynchus tshawytscha) genome and transcriptome.</title>
        <authorList>
            <person name="Christensen K.A."/>
            <person name="Leong J.S."/>
            <person name="Sakhrani D."/>
            <person name="Biagi C.A."/>
            <person name="Minkley D.R."/>
            <person name="Withler R.E."/>
            <person name="Rondeau E.B."/>
            <person name="Koop B.F."/>
            <person name="Devlin R.H."/>
        </authorList>
    </citation>
    <scope>NUCLEOTIDE SEQUENCE [LARGE SCALE GENOMIC DNA]</scope>
</reference>
<evidence type="ECO:0000256" key="4">
    <source>
        <dbReference type="ARBA" id="ARBA00022989"/>
    </source>
</evidence>
<evidence type="ECO:0000313" key="8">
    <source>
        <dbReference type="Ensembl" id="ENSOTSP00005127747.1"/>
    </source>
</evidence>
<keyword evidence="4" id="KW-1133">Transmembrane helix</keyword>
<dbReference type="GO" id="GO:0016020">
    <property type="term" value="C:membrane"/>
    <property type="evidence" value="ECO:0007669"/>
    <property type="project" value="UniProtKB-SubCell"/>
</dbReference>
<keyword evidence="5" id="KW-0350">Heme biosynthesis</keyword>
<organism evidence="8 9">
    <name type="scientific">Oncorhynchus tshawytscha</name>
    <name type="common">Chinook salmon</name>
    <name type="synonym">Salmo tshawytscha</name>
    <dbReference type="NCBI Taxonomy" id="74940"/>
    <lineage>
        <taxon>Eukaryota</taxon>
        <taxon>Metazoa</taxon>
        <taxon>Chordata</taxon>
        <taxon>Craniata</taxon>
        <taxon>Vertebrata</taxon>
        <taxon>Euteleostomi</taxon>
        <taxon>Actinopterygii</taxon>
        <taxon>Neopterygii</taxon>
        <taxon>Teleostei</taxon>
        <taxon>Protacanthopterygii</taxon>
        <taxon>Salmoniformes</taxon>
        <taxon>Salmonidae</taxon>
        <taxon>Salmoninae</taxon>
        <taxon>Oncorhynchus</taxon>
    </lineage>
</organism>
<keyword evidence="6" id="KW-0472">Membrane</keyword>
<name>A0AAZ3QEJ8_ONCTS</name>
<sequence>MGTFTTERKMNQMFHWMYKCEASAWRFHSLPNMLMRGKPSAFACTALPVIAQICGPIIGMETMVGNEYFEVPFDSNMNLTKNRPLVRGQISPLHVVGFTLACGVPGIIVLTLAVNPLTGPLGALNIFLYTCCYTPLKRLSITNTWVGAVVGAIPPVMNWTAATGALDTHNVHTHTHTNTVLIPHLMFHDEAVGL</sequence>
<dbReference type="Ensembl" id="ENSOTST00005135816.1">
    <property type="protein sequence ID" value="ENSOTSP00005127747.1"/>
    <property type="gene ID" value="ENSOTSG00005062731.1"/>
</dbReference>